<evidence type="ECO:0000256" key="4">
    <source>
        <dbReference type="ARBA" id="ARBA00022691"/>
    </source>
</evidence>
<name>A0A7W5ULC4_9BACT</name>
<sequence length="456" mass="50660">MTTTEKIALPAEFVSEMTNLLGADGARQLFEGLETPCPTSVRCNEAKGYDTDGEPVAWCRTGRYLSERPQFTFDPLLHAGCYYVQEAASMFVEQAFKAMGECPQRLLDLCASPGGKSTLWRSLLPDGALLVANEPLRQRAMVLAENLAKWGQPDVVVSNAYPADFAPLTGFFDVIAADVPCSGEGMFRKDMGARTEWSLENVRKCAELQRSIIADVWPALRQGGFLVYSTCTFNRSEDEDNVSYICDELGAELVRLDVPEEWNVMGDTTGRGLPVYHFLPGQSRGEGFFLALLRKTSTTAGGGNRKHKKGVRELPLRNASKLSGWLQNEADYKFYASDDSHVAAVRKSLYEDVQRLRIHLKTVWAGVLLAEAKGQKWVPQQELALSQALAPEAFPRVELSLDEALAYLRRDAITVDAPRGYVIVTYQGHPLGFVNNLGARANNLYPPEWRIRKQLP</sequence>
<protein>
    <submittedName>
        <fullName evidence="8">16S rRNA C967 or C1407 C5-methylase (RsmB/RsmF family)/NOL1/NOP2/fmu family ribosome biogenesis protein</fullName>
    </submittedName>
</protein>
<evidence type="ECO:0000313" key="8">
    <source>
        <dbReference type="EMBL" id="MBB3701807.1"/>
    </source>
</evidence>
<keyword evidence="4 6" id="KW-0949">S-adenosyl-L-methionine</keyword>
<dbReference type="InterPro" id="IPR031341">
    <property type="entry name" value="Methyltr_RsmF_N"/>
</dbReference>
<keyword evidence="3 6" id="KW-0808">Transferase</keyword>
<organism evidence="8 9">
    <name type="scientific">Alloprevotella rava</name>
    <dbReference type="NCBI Taxonomy" id="671218"/>
    <lineage>
        <taxon>Bacteria</taxon>
        <taxon>Pseudomonadati</taxon>
        <taxon>Bacteroidota</taxon>
        <taxon>Bacteroidia</taxon>
        <taxon>Bacteroidales</taxon>
        <taxon>Prevotellaceae</taxon>
        <taxon>Alloprevotella</taxon>
    </lineage>
</organism>
<dbReference type="SUPFAM" id="SSF53335">
    <property type="entry name" value="S-adenosyl-L-methionine-dependent methyltransferases"/>
    <property type="match status" value="1"/>
</dbReference>
<evidence type="ECO:0000256" key="1">
    <source>
        <dbReference type="ARBA" id="ARBA00022490"/>
    </source>
</evidence>
<keyword evidence="2 6" id="KW-0489">Methyltransferase</keyword>
<evidence type="ECO:0000256" key="3">
    <source>
        <dbReference type="ARBA" id="ARBA00022679"/>
    </source>
</evidence>
<dbReference type="GO" id="GO:0003723">
    <property type="term" value="F:RNA binding"/>
    <property type="evidence" value="ECO:0007669"/>
    <property type="project" value="UniProtKB-UniRule"/>
</dbReference>
<gene>
    <name evidence="8" type="ORF">FHS60_000249</name>
</gene>
<dbReference type="PROSITE" id="PS51686">
    <property type="entry name" value="SAM_MT_RSMB_NOP"/>
    <property type="match status" value="1"/>
</dbReference>
<feature type="active site" description="Nucleophile" evidence="6">
    <location>
        <position position="231"/>
    </location>
</feature>
<dbReference type="Gene3D" id="3.40.50.150">
    <property type="entry name" value="Vaccinia Virus protein VP39"/>
    <property type="match status" value="1"/>
</dbReference>
<dbReference type="PANTHER" id="PTHR22807:SF30">
    <property type="entry name" value="28S RRNA (CYTOSINE(4447)-C(5))-METHYLTRANSFERASE-RELATED"/>
    <property type="match status" value="1"/>
</dbReference>
<comment type="caution">
    <text evidence="6">Lacks conserved residue(s) required for the propagation of feature annotation.</text>
</comment>
<dbReference type="GO" id="GO:0008173">
    <property type="term" value="F:RNA methyltransferase activity"/>
    <property type="evidence" value="ECO:0007669"/>
    <property type="project" value="InterPro"/>
</dbReference>
<dbReference type="Gene3D" id="3.30.70.1170">
    <property type="entry name" value="Sun protein, domain 3"/>
    <property type="match status" value="1"/>
</dbReference>
<dbReference type="InterPro" id="IPR001678">
    <property type="entry name" value="MeTrfase_RsmB-F_NOP2_dom"/>
</dbReference>
<accession>A0A7W5ULC4</accession>
<dbReference type="RefSeq" id="WP_183693886.1">
    <property type="nucleotide sequence ID" value="NZ_JACICA010000001.1"/>
</dbReference>
<dbReference type="InterPro" id="IPR027391">
    <property type="entry name" value="Nol1_Nop2_Fmu_2"/>
</dbReference>
<evidence type="ECO:0000259" key="7">
    <source>
        <dbReference type="PROSITE" id="PS51686"/>
    </source>
</evidence>
<evidence type="ECO:0000256" key="5">
    <source>
        <dbReference type="ARBA" id="ARBA00022884"/>
    </source>
</evidence>
<keyword evidence="1" id="KW-0963">Cytoplasm</keyword>
<dbReference type="PRINTS" id="PR02008">
    <property type="entry name" value="RCMTFAMILY"/>
</dbReference>
<dbReference type="InterPro" id="IPR029063">
    <property type="entry name" value="SAM-dependent_MTases_sf"/>
</dbReference>
<reference evidence="8 9" key="1">
    <citation type="submission" date="2020-08" db="EMBL/GenBank/DDBJ databases">
        <title>Genomic Encyclopedia of Type Strains, Phase IV (KMG-IV): sequencing the most valuable type-strain genomes for metagenomic binning, comparative biology and taxonomic classification.</title>
        <authorList>
            <person name="Goeker M."/>
        </authorList>
    </citation>
    <scope>NUCLEOTIDE SEQUENCE [LARGE SCALE GENOMIC DNA]</scope>
    <source>
        <strain evidence="8 9">DSM 22548</strain>
    </source>
</reference>
<dbReference type="Proteomes" id="UP000541425">
    <property type="component" value="Unassembled WGS sequence"/>
</dbReference>
<dbReference type="AlphaFoldDB" id="A0A7W5ULC4"/>
<evidence type="ECO:0000313" key="9">
    <source>
        <dbReference type="Proteomes" id="UP000541425"/>
    </source>
</evidence>
<dbReference type="Gene3D" id="2.30.130.60">
    <property type="match status" value="1"/>
</dbReference>
<keyword evidence="5 6" id="KW-0694">RNA-binding</keyword>
<dbReference type="Pfam" id="PF01189">
    <property type="entry name" value="Methyltr_RsmB-F"/>
    <property type="match status" value="1"/>
</dbReference>
<evidence type="ECO:0000256" key="2">
    <source>
        <dbReference type="ARBA" id="ARBA00022603"/>
    </source>
</evidence>
<proteinExistence type="inferred from homology"/>
<evidence type="ECO:0000256" key="6">
    <source>
        <dbReference type="PROSITE-ProRule" id="PRU01023"/>
    </source>
</evidence>
<feature type="binding site" evidence="6">
    <location>
        <position position="134"/>
    </location>
    <ligand>
        <name>S-adenosyl-L-methionine</name>
        <dbReference type="ChEBI" id="CHEBI:59789"/>
    </ligand>
</feature>
<dbReference type="Pfam" id="PF17125">
    <property type="entry name" value="Methyltr_RsmF_N"/>
    <property type="match status" value="1"/>
</dbReference>
<feature type="binding site" evidence="6">
    <location>
        <position position="178"/>
    </location>
    <ligand>
        <name>S-adenosyl-L-methionine</name>
        <dbReference type="ChEBI" id="CHEBI:59789"/>
    </ligand>
</feature>
<dbReference type="EMBL" id="JACICA010000001">
    <property type="protein sequence ID" value="MBB3701807.1"/>
    <property type="molecule type" value="Genomic_DNA"/>
</dbReference>
<dbReference type="Pfam" id="PF13636">
    <property type="entry name" value="Methyltranf_PUA"/>
    <property type="match status" value="1"/>
</dbReference>
<comment type="caution">
    <text evidence="8">The sequence shown here is derived from an EMBL/GenBank/DDBJ whole genome shotgun (WGS) entry which is preliminary data.</text>
</comment>
<comment type="similarity">
    <text evidence="6">Belongs to the class I-like SAM-binding methyltransferase superfamily. RsmB/NOP family.</text>
</comment>
<dbReference type="PANTHER" id="PTHR22807">
    <property type="entry name" value="NOP2 YEAST -RELATED NOL1/NOP2/FMU SUN DOMAIN-CONTAINING"/>
    <property type="match status" value="1"/>
</dbReference>
<dbReference type="InterPro" id="IPR049560">
    <property type="entry name" value="MeTrfase_RsmB-F_NOP2_cat"/>
</dbReference>
<feature type="domain" description="SAM-dependent MTase RsmB/NOP-type" evidence="7">
    <location>
        <begin position="1"/>
        <end position="296"/>
    </location>
</feature>
<dbReference type="InterPro" id="IPR023267">
    <property type="entry name" value="RCMT"/>
</dbReference>
<dbReference type="GO" id="GO:0001510">
    <property type="term" value="P:RNA methylation"/>
    <property type="evidence" value="ECO:0007669"/>
    <property type="project" value="InterPro"/>
</dbReference>